<evidence type="ECO:0000313" key="4">
    <source>
        <dbReference type="EMBL" id="KRN32417.1"/>
    </source>
</evidence>
<dbReference type="GO" id="GO:0016887">
    <property type="term" value="F:ATP hydrolysis activity"/>
    <property type="evidence" value="ECO:0007669"/>
    <property type="project" value="InterPro"/>
</dbReference>
<dbReference type="EMBL" id="JQAX01000002">
    <property type="protein sequence ID" value="KRN32417.1"/>
    <property type="molecule type" value="Genomic_DNA"/>
</dbReference>
<feature type="domain" description="ABC transporter" evidence="3">
    <location>
        <begin position="2"/>
        <end position="204"/>
    </location>
</feature>
<dbReference type="RefSeq" id="WP_022791436.1">
    <property type="nucleotide sequence ID" value="NZ_ATUU01000002.1"/>
</dbReference>
<dbReference type="InterPro" id="IPR027417">
    <property type="entry name" value="P-loop_NTPase"/>
</dbReference>
<keyword evidence="1" id="KW-0547">Nucleotide-binding</keyword>
<dbReference type="InParanoid" id="A0A0R2FVR4"/>
<dbReference type="InterPro" id="IPR003593">
    <property type="entry name" value="AAA+_ATPase"/>
</dbReference>
<dbReference type="SMART" id="SM00382">
    <property type="entry name" value="AAA"/>
    <property type="match status" value="1"/>
</dbReference>
<dbReference type="STRING" id="1123500.GCA_000420365_00656"/>
<gene>
    <name evidence="4" type="ORF">IV68_GL000769</name>
</gene>
<sequence length="205" mass="22859">MIELKNVSKSFAGKALYQNFSTCFERQRSYALTGPSGSGKTTLLNMLGRLERPDVGQVLIEGQDIWHLKESMYFRRYLGYVFQNYALLENQTVQANLKIAGFQAKDVTILEQVGLNASYLKRYVYELSGGEAQRVAIARLMLKKPKVILADEPTGALDSRTGADIISILLKLVSPSTVLIIASHDPAVYQAVDEVVTIQDEQIIR</sequence>
<dbReference type="InterPro" id="IPR017871">
    <property type="entry name" value="ABC_transporter-like_CS"/>
</dbReference>
<comment type="caution">
    <text evidence="4">The sequence shown here is derived from an EMBL/GenBank/DDBJ whole genome shotgun (WGS) entry which is preliminary data.</text>
</comment>
<dbReference type="OrthoDB" id="9791546at2"/>
<protein>
    <submittedName>
        <fullName evidence="4">ABC transporter ATP-binding protein</fullName>
    </submittedName>
</protein>
<dbReference type="PROSITE" id="PS00211">
    <property type="entry name" value="ABC_TRANSPORTER_1"/>
    <property type="match status" value="1"/>
</dbReference>
<dbReference type="AlphaFoldDB" id="A0A0R2FVR4"/>
<dbReference type="PATRIC" id="fig|1123500.6.peg.776"/>
<dbReference type="PANTHER" id="PTHR42798:SF4">
    <property type="entry name" value="ABC TRANSPORTER DOMAIN-CONTAINING PROTEIN"/>
    <property type="match status" value="1"/>
</dbReference>
<evidence type="ECO:0000259" key="3">
    <source>
        <dbReference type="PROSITE" id="PS50893"/>
    </source>
</evidence>
<evidence type="ECO:0000256" key="1">
    <source>
        <dbReference type="ARBA" id="ARBA00022741"/>
    </source>
</evidence>
<dbReference type="GO" id="GO:0005524">
    <property type="term" value="F:ATP binding"/>
    <property type="evidence" value="ECO:0007669"/>
    <property type="project" value="UniProtKB-KW"/>
</dbReference>
<dbReference type="PROSITE" id="PS50893">
    <property type="entry name" value="ABC_TRANSPORTER_2"/>
    <property type="match status" value="1"/>
</dbReference>
<keyword evidence="5" id="KW-1185">Reference proteome</keyword>
<dbReference type="SUPFAM" id="SSF52540">
    <property type="entry name" value="P-loop containing nucleoside triphosphate hydrolases"/>
    <property type="match status" value="1"/>
</dbReference>
<dbReference type="Pfam" id="PF00005">
    <property type="entry name" value="ABC_tran"/>
    <property type="match status" value="1"/>
</dbReference>
<evidence type="ECO:0000256" key="2">
    <source>
        <dbReference type="ARBA" id="ARBA00022840"/>
    </source>
</evidence>
<name>A0A0R2FVR4_9LACO</name>
<keyword evidence="2 4" id="KW-0067">ATP-binding</keyword>
<evidence type="ECO:0000313" key="5">
    <source>
        <dbReference type="Proteomes" id="UP000051296"/>
    </source>
</evidence>
<dbReference type="PANTHER" id="PTHR42798">
    <property type="entry name" value="LIPOPROTEIN-RELEASING SYSTEM ATP-BINDING PROTEIN LOLD"/>
    <property type="match status" value="1"/>
</dbReference>
<accession>A0A0R2FVR4</accession>
<dbReference type="Proteomes" id="UP000051296">
    <property type="component" value="Unassembled WGS sequence"/>
</dbReference>
<proteinExistence type="predicted"/>
<reference evidence="4 5" key="1">
    <citation type="journal article" date="2015" name="Genome Announc.">
        <title>Expanding the biotechnology potential of lactobacilli through comparative genomics of 213 strains and associated genera.</title>
        <authorList>
            <person name="Sun Z."/>
            <person name="Harris H.M."/>
            <person name="McCann A."/>
            <person name="Guo C."/>
            <person name="Argimon S."/>
            <person name="Zhang W."/>
            <person name="Yang X."/>
            <person name="Jeffery I.B."/>
            <person name="Cooney J.C."/>
            <person name="Kagawa T.F."/>
            <person name="Liu W."/>
            <person name="Song Y."/>
            <person name="Salvetti E."/>
            <person name="Wrobel A."/>
            <person name="Rasinkangas P."/>
            <person name="Parkhill J."/>
            <person name="Rea M.C."/>
            <person name="O'Sullivan O."/>
            <person name="Ritari J."/>
            <person name="Douillard F.P."/>
            <person name="Paul Ross R."/>
            <person name="Yang R."/>
            <person name="Briner A.E."/>
            <person name="Felis G.E."/>
            <person name="de Vos W.M."/>
            <person name="Barrangou R."/>
            <person name="Klaenhammer T.R."/>
            <person name="Caufield P.W."/>
            <person name="Cui Y."/>
            <person name="Zhang H."/>
            <person name="O'Toole P.W."/>
        </authorList>
    </citation>
    <scope>NUCLEOTIDE SEQUENCE [LARGE SCALE GENOMIC DNA]</scope>
    <source>
        <strain evidence="4 5">DSM 20190</strain>
    </source>
</reference>
<organism evidence="4 5">
    <name type="scientific">Weissella halotolerans DSM 20190</name>
    <dbReference type="NCBI Taxonomy" id="1123500"/>
    <lineage>
        <taxon>Bacteria</taxon>
        <taxon>Bacillati</taxon>
        <taxon>Bacillota</taxon>
        <taxon>Bacilli</taxon>
        <taxon>Lactobacillales</taxon>
        <taxon>Lactobacillaceae</taxon>
        <taxon>Weissella</taxon>
    </lineage>
</organism>
<dbReference type="InterPro" id="IPR003439">
    <property type="entry name" value="ABC_transporter-like_ATP-bd"/>
</dbReference>
<dbReference type="Gene3D" id="3.40.50.300">
    <property type="entry name" value="P-loop containing nucleotide triphosphate hydrolases"/>
    <property type="match status" value="1"/>
</dbReference>
<dbReference type="eggNOG" id="COG1136">
    <property type="taxonomic scope" value="Bacteria"/>
</dbReference>